<feature type="domain" description="DUF6900" evidence="2">
    <location>
        <begin position="100"/>
        <end position="150"/>
    </location>
</feature>
<dbReference type="Pfam" id="PF11994">
    <property type="entry name" value="DUF3489"/>
    <property type="match status" value="1"/>
</dbReference>
<evidence type="ECO:0000313" key="4">
    <source>
        <dbReference type="Proteomes" id="UP000194003"/>
    </source>
</evidence>
<evidence type="ECO:0000256" key="1">
    <source>
        <dbReference type="SAM" id="MobiDB-lite"/>
    </source>
</evidence>
<comment type="caution">
    <text evidence="3">The sequence shown here is derived from an EMBL/GenBank/DDBJ whole genome shotgun (WGS) entry which is preliminary data.</text>
</comment>
<reference evidence="3 4" key="1">
    <citation type="journal article" date="2016" name="BMC Genomics">
        <title>Combined genomic and structural analyses of a cultured magnetotactic bacterium reveals its niche adaptation to a dynamic environment.</title>
        <authorList>
            <person name="Araujo A.C."/>
            <person name="Morillo V."/>
            <person name="Cypriano J."/>
            <person name="Teixeira L.C."/>
            <person name="Leao P."/>
            <person name="Lyra S."/>
            <person name="Almeida L.G."/>
            <person name="Bazylinski D.A."/>
            <person name="Vasconcellos A.T."/>
            <person name="Abreu F."/>
            <person name="Lins U."/>
        </authorList>
    </citation>
    <scope>NUCLEOTIDE SEQUENCE [LARGE SCALE GENOMIC DNA]</scope>
    <source>
        <strain evidence="3 4">IT-1</strain>
    </source>
</reference>
<dbReference type="InterPro" id="IPR021880">
    <property type="entry name" value="DUF3489"/>
</dbReference>
<proteinExistence type="predicted"/>
<dbReference type="AlphaFoldDB" id="A0A1Y2K9E7"/>
<keyword evidence="4" id="KW-1185">Reference proteome</keyword>
<dbReference type="EMBL" id="LVJN01000014">
    <property type="protein sequence ID" value="OSM07362.1"/>
    <property type="molecule type" value="Genomic_DNA"/>
</dbReference>
<protein>
    <recommendedName>
        <fullName evidence="2">DUF6900 domain-containing protein</fullName>
    </recommendedName>
</protein>
<dbReference type="Pfam" id="PF21841">
    <property type="entry name" value="DUF6900"/>
    <property type="match status" value="1"/>
</dbReference>
<evidence type="ECO:0000259" key="2">
    <source>
        <dbReference type="Pfam" id="PF21841"/>
    </source>
</evidence>
<name>A0A1Y2K9E7_9PROT</name>
<sequence length="234" mass="25362">MKETIMNKMTSPQLTVLVNAALREDGAVHPLPSRMKGGAAIKIVNALAKHGVITQEDDGQWRLNAAGYAAIGETPPERLLPQTQAEEPAEPQTDSSPPAPDALFEEIASKHLDIDTLETRHSDGLDFHETSVWAIKSALEAAYQAGMSAAKQRSGKHGLRSDSKQAKTIELMKRPEGATIEQITEATGWSANTIRGFISGALRKRLGLNVTSERTFYVGPNAKGGYATYRIIEE</sequence>
<organism evidence="3 4">
    <name type="scientific">Magnetofaba australis IT-1</name>
    <dbReference type="NCBI Taxonomy" id="1434232"/>
    <lineage>
        <taxon>Bacteria</taxon>
        <taxon>Pseudomonadati</taxon>
        <taxon>Pseudomonadota</taxon>
        <taxon>Magnetococcia</taxon>
        <taxon>Magnetococcales</taxon>
        <taxon>Magnetococcaceae</taxon>
        <taxon>Magnetofaba</taxon>
    </lineage>
</organism>
<gene>
    <name evidence="3" type="ORF">MAIT1_04689</name>
</gene>
<evidence type="ECO:0000313" key="3">
    <source>
        <dbReference type="EMBL" id="OSM07362.1"/>
    </source>
</evidence>
<dbReference type="Proteomes" id="UP000194003">
    <property type="component" value="Unassembled WGS sequence"/>
</dbReference>
<dbReference type="InterPro" id="IPR054195">
    <property type="entry name" value="DUF6900"/>
</dbReference>
<accession>A0A1Y2K9E7</accession>
<dbReference type="STRING" id="1434232.MAIT1_04689"/>
<feature type="region of interest" description="Disordered" evidence="1">
    <location>
        <begin position="73"/>
        <end position="101"/>
    </location>
</feature>